<evidence type="ECO:0000313" key="5">
    <source>
        <dbReference type="Proteomes" id="UP000273270"/>
    </source>
</evidence>
<evidence type="ECO:0000313" key="2">
    <source>
        <dbReference type="EMBL" id="AZA50306.1"/>
    </source>
</evidence>
<accession>A0A376DYW7</accession>
<dbReference type="KEGG" id="ccau:EG346_19935"/>
<reference evidence="3 4" key="1">
    <citation type="submission" date="2018-06" db="EMBL/GenBank/DDBJ databases">
        <authorList>
            <consortium name="Pathogen Informatics"/>
            <person name="Doyle S."/>
        </authorList>
    </citation>
    <scope>NUCLEOTIDE SEQUENCE [LARGE SCALE GENOMIC DNA]</scope>
    <source>
        <strain evidence="3 4">NCTC13533</strain>
    </source>
</reference>
<dbReference type="AlphaFoldDB" id="A0A376DYW7"/>
<dbReference type="EMBL" id="CP033920">
    <property type="protein sequence ID" value="AZA50306.1"/>
    <property type="molecule type" value="Genomic_DNA"/>
</dbReference>
<evidence type="ECO:0000313" key="4">
    <source>
        <dbReference type="Proteomes" id="UP000255224"/>
    </source>
</evidence>
<keyword evidence="1" id="KW-0472">Membrane</keyword>
<evidence type="ECO:0000256" key="1">
    <source>
        <dbReference type="SAM" id="Phobius"/>
    </source>
</evidence>
<dbReference type="RefSeq" id="WP_123880985.1">
    <property type="nucleotide sequence ID" value="NZ_CP033920.1"/>
</dbReference>
<dbReference type="Proteomes" id="UP000273270">
    <property type="component" value="Chromosome"/>
</dbReference>
<reference evidence="5" key="3">
    <citation type="submission" date="2018-11" db="EMBL/GenBank/DDBJ databases">
        <title>Proposal to divide the Flavobacteriaceae and reorganize its genera based on Amino Acid Identity values calculated from whole genome sequences.</title>
        <authorList>
            <person name="Nicholson A.C."/>
            <person name="Gulvik C.A."/>
            <person name="Whitney A.M."/>
            <person name="Humrighouse B.W."/>
            <person name="Bell M."/>
            <person name="Holmes B."/>
            <person name="Steigerwalt A.G."/>
            <person name="Villarma A."/>
            <person name="Sheth M."/>
            <person name="Batra D."/>
            <person name="Pryor J."/>
            <person name="Bernardet J.-F."/>
            <person name="Hugo C."/>
            <person name="Kampfer P."/>
            <person name="Newman J."/>
            <person name="McQuiston J.R."/>
        </authorList>
    </citation>
    <scope>NUCLEOTIDE SEQUENCE [LARGE SCALE GENOMIC DNA]</scope>
    <source>
        <strain evidence="5">G0188</strain>
    </source>
</reference>
<gene>
    <name evidence="2" type="ORF">EG346_19935</name>
    <name evidence="3" type="ORF">NCTC13533_02617</name>
</gene>
<feature type="transmembrane region" description="Helical" evidence="1">
    <location>
        <begin position="144"/>
        <end position="166"/>
    </location>
</feature>
<dbReference type="OrthoDB" id="1340494at2"/>
<organism evidence="3 4">
    <name type="scientific">Chryseobacterium carnipullorum</name>
    <dbReference type="NCBI Taxonomy" id="1124835"/>
    <lineage>
        <taxon>Bacteria</taxon>
        <taxon>Pseudomonadati</taxon>
        <taxon>Bacteroidota</taxon>
        <taxon>Flavobacteriia</taxon>
        <taxon>Flavobacteriales</taxon>
        <taxon>Weeksellaceae</taxon>
        <taxon>Chryseobacterium group</taxon>
        <taxon>Chryseobacterium</taxon>
    </lineage>
</organism>
<keyword evidence="5" id="KW-1185">Reference proteome</keyword>
<sequence>MNQELLPEKKLLEDVYLKAKNLDRATSDSGVFKDVSTDLINTHKINLSYKTMLGYYESLVLEKKEYKSIKKSSLDALSKYLGYQDYVHYKEKNGFFSEQSSNNDISVRIGNGIDAFTESINSIIIKITHAPTFKFSEMLNKNNAMGFGVFGLFLTAGSFAHFNGYLQKKDHMYWNGVEYRLTFKTDLNPKHTVIPLDTVKFKYFRKITRPDTLDIVNGLNNVWYSKHQNKVEFFTMDGVNPDNHKALKPVTERIIQIHAN</sequence>
<keyword evidence="1" id="KW-1133">Transmembrane helix</keyword>
<keyword evidence="1" id="KW-0812">Transmembrane</keyword>
<reference evidence="2" key="2">
    <citation type="submission" date="2018-11" db="EMBL/GenBank/DDBJ databases">
        <title>Proposal to divide the Flavobacteriaceae and reorganize its genera based on Amino Acid Identity values calculated from whole genome sequences.</title>
        <authorList>
            <person name="Nicholson A.C."/>
            <person name="Gulvik C.A."/>
            <person name="Whitney A.M."/>
            <person name="Humrighouse B.W."/>
            <person name="Bell M."/>
            <person name="Holmes B."/>
            <person name="Steigerwalt A."/>
            <person name="Villarma A."/>
            <person name="Sheth M."/>
            <person name="Batra D."/>
            <person name="Pryor J."/>
            <person name="Bernardet J.-F."/>
            <person name="Hugo C."/>
            <person name="Kampfer P."/>
            <person name="Newman J."/>
            <person name="Mcquiston J.R."/>
        </authorList>
    </citation>
    <scope>NUCLEOTIDE SEQUENCE [LARGE SCALE GENOMIC DNA]</scope>
    <source>
        <strain evidence="2">G0188</strain>
    </source>
</reference>
<accession>A0A3G6M9X0</accession>
<name>A0A376DYW7_CHRCU</name>
<dbReference type="Proteomes" id="UP000255224">
    <property type="component" value="Unassembled WGS sequence"/>
</dbReference>
<dbReference type="EMBL" id="UFVQ01000003">
    <property type="protein sequence ID" value="STC98376.1"/>
    <property type="molecule type" value="Genomic_DNA"/>
</dbReference>
<protein>
    <submittedName>
        <fullName evidence="3">Uncharacterized protein</fullName>
    </submittedName>
</protein>
<proteinExistence type="predicted"/>
<evidence type="ECO:0000313" key="3">
    <source>
        <dbReference type="EMBL" id="STC98376.1"/>
    </source>
</evidence>